<dbReference type="Proteomes" id="UP000007319">
    <property type="component" value="Chromosome"/>
</dbReference>
<dbReference type="KEGG" id="abs:AZOBR_100366"/>
<organism evidence="1 2">
    <name type="scientific">Azospirillum baldaniorum</name>
    <dbReference type="NCBI Taxonomy" id="1064539"/>
    <lineage>
        <taxon>Bacteria</taxon>
        <taxon>Pseudomonadati</taxon>
        <taxon>Pseudomonadota</taxon>
        <taxon>Alphaproteobacteria</taxon>
        <taxon>Rhodospirillales</taxon>
        <taxon>Azospirillaceae</taxon>
        <taxon>Azospirillum</taxon>
    </lineage>
</organism>
<name>A0A9P1JQS7_9PROT</name>
<accession>A0A9P1JQS7</accession>
<dbReference type="AlphaFoldDB" id="A0A9P1JQS7"/>
<gene>
    <name evidence="1" type="ORF">AZOBR_100366</name>
</gene>
<protein>
    <submittedName>
        <fullName evidence="1">Uncharacterized protein</fullName>
    </submittedName>
</protein>
<keyword evidence="2" id="KW-1185">Reference proteome</keyword>
<dbReference type="EMBL" id="HE577327">
    <property type="protein sequence ID" value="CCC97980.1"/>
    <property type="molecule type" value="Genomic_DNA"/>
</dbReference>
<evidence type="ECO:0000313" key="1">
    <source>
        <dbReference type="EMBL" id="CCC97980.1"/>
    </source>
</evidence>
<reference evidence="1 2" key="1">
    <citation type="journal article" date="2011" name="PLoS Genet.">
        <title>Azospirillum genomes reveal transition of bacteria from aquatic to terrestrial environments.</title>
        <authorList>
            <person name="Wisniewski-Dye F."/>
            <person name="Borziak K."/>
            <person name="Khalsa-Moyers G."/>
            <person name="Alexandre G."/>
            <person name="Sukharnikov L.O."/>
            <person name="Wuichet K."/>
            <person name="Hurst G.B."/>
            <person name="McDonald W.H."/>
            <person name="Robertson J.S."/>
            <person name="Barbe V."/>
            <person name="Calteau A."/>
            <person name="Rouy Z."/>
            <person name="Mangenot S."/>
            <person name="Prigent-Combaret C."/>
            <person name="Normand P."/>
            <person name="Boyer M."/>
            <person name="Siguier P."/>
            <person name="Dessaux Y."/>
            <person name="Elmerich C."/>
            <person name="Condemine G."/>
            <person name="Krishnen G."/>
            <person name="Kennedy I."/>
            <person name="Paterson A.H."/>
            <person name="Gonzalez V."/>
            <person name="Mavingui P."/>
            <person name="Zhulin I.B."/>
        </authorList>
    </citation>
    <scope>NUCLEOTIDE SEQUENCE [LARGE SCALE GENOMIC DNA]</scope>
    <source>
        <strain evidence="1 2">Sp245</strain>
    </source>
</reference>
<sequence length="94" mass="10916">MRSIRCRLVGSSARRIRCAARTLPVKPAPMMAMRRFEGRADNVGAPLLWPYERGGEPVPWRRKSRSATVRCRIVQVNRYSDVSGRPERRWRIHG</sequence>
<proteinExistence type="predicted"/>
<evidence type="ECO:0000313" key="2">
    <source>
        <dbReference type="Proteomes" id="UP000007319"/>
    </source>
</evidence>